<feature type="compositionally biased region" description="Basic and acidic residues" evidence="2">
    <location>
        <begin position="97"/>
        <end position="113"/>
    </location>
</feature>
<organism evidence="4 5">
    <name type="scientific">Melanomma pulvis-pyrius CBS 109.77</name>
    <dbReference type="NCBI Taxonomy" id="1314802"/>
    <lineage>
        <taxon>Eukaryota</taxon>
        <taxon>Fungi</taxon>
        <taxon>Dikarya</taxon>
        <taxon>Ascomycota</taxon>
        <taxon>Pezizomycotina</taxon>
        <taxon>Dothideomycetes</taxon>
        <taxon>Pleosporomycetidae</taxon>
        <taxon>Pleosporales</taxon>
        <taxon>Melanommataceae</taxon>
        <taxon>Melanomma</taxon>
    </lineage>
</organism>
<dbReference type="AlphaFoldDB" id="A0A6A6WSZ6"/>
<dbReference type="InterPro" id="IPR008011">
    <property type="entry name" value="Complex1_LYR_dom"/>
</dbReference>
<gene>
    <name evidence="4" type="ORF">K505DRAFT_317396</name>
</gene>
<dbReference type="PANTHER" id="PTHR13166">
    <property type="entry name" value="PROTEIN C6ORF149"/>
    <property type="match status" value="1"/>
</dbReference>
<keyword evidence="5" id="KW-1185">Reference proteome</keyword>
<dbReference type="GO" id="GO:1990221">
    <property type="term" value="C:L-cysteine desulfurase complex"/>
    <property type="evidence" value="ECO:0007669"/>
    <property type="project" value="TreeGrafter"/>
</dbReference>
<dbReference type="PANTHER" id="PTHR13166:SF7">
    <property type="entry name" value="LYR MOTIF-CONTAINING PROTEIN 4"/>
    <property type="match status" value="1"/>
</dbReference>
<dbReference type="InterPro" id="IPR045297">
    <property type="entry name" value="Complex1_LYR_LYRM4"/>
</dbReference>
<evidence type="ECO:0000256" key="2">
    <source>
        <dbReference type="SAM" id="MobiDB-lite"/>
    </source>
</evidence>
<comment type="similarity">
    <text evidence="1">Belongs to the complex I LYR family.</text>
</comment>
<proteinExistence type="inferred from homology"/>
<evidence type="ECO:0000256" key="1">
    <source>
        <dbReference type="ARBA" id="ARBA00009508"/>
    </source>
</evidence>
<reference evidence="4" key="1">
    <citation type="journal article" date="2020" name="Stud. Mycol.">
        <title>101 Dothideomycetes genomes: a test case for predicting lifestyles and emergence of pathogens.</title>
        <authorList>
            <person name="Haridas S."/>
            <person name="Albert R."/>
            <person name="Binder M."/>
            <person name="Bloem J."/>
            <person name="Labutti K."/>
            <person name="Salamov A."/>
            <person name="Andreopoulos B."/>
            <person name="Baker S."/>
            <person name="Barry K."/>
            <person name="Bills G."/>
            <person name="Bluhm B."/>
            <person name="Cannon C."/>
            <person name="Castanera R."/>
            <person name="Culley D."/>
            <person name="Daum C."/>
            <person name="Ezra D."/>
            <person name="Gonzalez J."/>
            <person name="Henrissat B."/>
            <person name="Kuo A."/>
            <person name="Liang C."/>
            <person name="Lipzen A."/>
            <person name="Lutzoni F."/>
            <person name="Magnuson J."/>
            <person name="Mondo S."/>
            <person name="Nolan M."/>
            <person name="Ohm R."/>
            <person name="Pangilinan J."/>
            <person name="Park H.-J."/>
            <person name="Ramirez L."/>
            <person name="Alfaro M."/>
            <person name="Sun H."/>
            <person name="Tritt A."/>
            <person name="Yoshinaga Y."/>
            <person name="Zwiers L.-H."/>
            <person name="Turgeon B."/>
            <person name="Goodwin S."/>
            <person name="Spatafora J."/>
            <person name="Crous P."/>
            <person name="Grigoriev I."/>
        </authorList>
    </citation>
    <scope>NUCLEOTIDE SEQUENCE</scope>
    <source>
        <strain evidence="4">CBS 109.77</strain>
    </source>
</reference>
<name>A0A6A6WSZ6_9PLEO</name>
<protein>
    <recommendedName>
        <fullName evidence="3">Complex 1 LYR protein domain-containing protein</fullName>
    </recommendedName>
</protein>
<feature type="region of interest" description="Disordered" evidence="2">
    <location>
        <begin position="92"/>
        <end position="113"/>
    </location>
</feature>
<sequence length="113" mass="13351">MSLAQVGKGDMPYQVRSLYRSLLRQSRQFAAYNFREYAKRRTRDAFREYRAESEDRRVQELIQRGLKELQMLKRQTVISQFYQLDRLVVEGGKSGKQKGDEGGIVRQKDTGWN</sequence>
<dbReference type="Proteomes" id="UP000799757">
    <property type="component" value="Unassembled WGS sequence"/>
</dbReference>
<dbReference type="OrthoDB" id="275715at2759"/>
<evidence type="ECO:0000259" key="3">
    <source>
        <dbReference type="Pfam" id="PF05347"/>
    </source>
</evidence>
<accession>A0A6A6WSZ6</accession>
<evidence type="ECO:0000313" key="5">
    <source>
        <dbReference type="Proteomes" id="UP000799757"/>
    </source>
</evidence>
<dbReference type="GO" id="GO:0016226">
    <property type="term" value="P:iron-sulfur cluster assembly"/>
    <property type="evidence" value="ECO:0007669"/>
    <property type="project" value="InterPro"/>
</dbReference>
<evidence type="ECO:0000313" key="4">
    <source>
        <dbReference type="EMBL" id="KAF2787034.1"/>
    </source>
</evidence>
<dbReference type="EMBL" id="MU002370">
    <property type="protein sequence ID" value="KAF2787034.1"/>
    <property type="molecule type" value="Genomic_DNA"/>
</dbReference>
<dbReference type="CDD" id="cd20264">
    <property type="entry name" value="Complex1_LYR_LYRM4"/>
    <property type="match status" value="1"/>
</dbReference>
<dbReference type="InterPro" id="IPR051522">
    <property type="entry name" value="ISC_assembly_LYR"/>
</dbReference>
<dbReference type="GO" id="GO:0005739">
    <property type="term" value="C:mitochondrion"/>
    <property type="evidence" value="ECO:0007669"/>
    <property type="project" value="TreeGrafter"/>
</dbReference>
<dbReference type="Pfam" id="PF05347">
    <property type="entry name" value="Complex1_LYR"/>
    <property type="match status" value="1"/>
</dbReference>
<feature type="domain" description="Complex 1 LYR protein" evidence="3">
    <location>
        <begin position="14"/>
        <end position="71"/>
    </location>
</feature>